<dbReference type="EMBL" id="AP023440">
    <property type="protein sequence ID" value="BCL32630.1"/>
    <property type="molecule type" value="Genomic_DNA"/>
</dbReference>
<proteinExistence type="predicted"/>
<evidence type="ECO:0000313" key="2">
    <source>
        <dbReference type="EMBL" id="BCL32630.1"/>
    </source>
</evidence>
<dbReference type="KEGG" id="sgm:GCM10017557_74890"/>
<evidence type="ECO:0000313" key="3">
    <source>
        <dbReference type="Proteomes" id="UP000516444"/>
    </source>
</evidence>
<accession>A0A7G1PFX2</accession>
<gene>
    <name evidence="2" type="ORF">GCM10017557_74890</name>
</gene>
<feature type="compositionally biased region" description="Low complexity" evidence="1">
    <location>
        <begin position="283"/>
        <end position="296"/>
    </location>
</feature>
<feature type="region of interest" description="Disordered" evidence="1">
    <location>
        <begin position="277"/>
        <end position="296"/>
    </location>
</feature>
<name>A0A7G1PFX2_9ACTN</name>
<evidence type="ECO:0000256" key="1">
    <source>
        <dbReference type="SAM" id="MobiDB-lite"/>
    </source>
</evidence>
<keyword evidence="3" id="KW-1185">Reference proteome</keyword>
<organism evidence="2 3">
    <name type="scientific">Streptomyces aurantiacus</name>
    <dbReference type="NCBI Taxonomy" id="47760"/>
    <lineage>
        <taxon>Bacteria</taxon>
        <taxon>Bacillati</taxon>
        <taxon>Actinomycetota</taxon>
        <taxon>Actinomycetes</taxon>
        <taxon>Kitasatosporales</taxon>
        <taxon>Streptomycetaceae</taxon>
        <taxon>Streptomyces</taxon>
        <taxon>Streptomyces aurantiacus group</taxon>
    </lineage>
</organism>
<sequence>MEYTEHMEGDAGDTEDMGLRYEPVDRTLEALGLAVAPCDHPLVYPGAWPEESGVLDGDRLLPLTRRAFPGRVPVLAVGSNVSPAQLRYKMRQYELSSPIPLVKARVTGLKIGVSAHVSVMGYMSAAPFRAPGHTRELFVTWLDPAQLAAVDASEGVTRPSGAYDRVLLPATGFRVELESGELLDDVHLYVNRHGVLHDGTGTPREHPGERRLLTELLAESPELRELFGSTPEEFCSRARGAPRLCAEGTRLFARQGRTTASGLEVYVGVGGAGVSFVRGQQTGSPGSGESLSPPLM</sequence>
<reference evidence="2 3" key="1">
    <citation type="journal article" date="2014" name="Int. J. Syst. Evol. Microbiol.">
        <title>Complete genome sequence of Corynebacterium casei LMG S-19264T (=DSM 44701T), isolated from a smear-ripened cheese.</title>
        <authorList>
            <consortium name="US DOE Joint Genome Institute (JGI-PGF)"/>
            <person name="Walter F."/>
            <person name="Albersmeier A."/>
            <person name="Kalinowski J."/>
            <person name="Ruckert C."/>
        </authorList>
    </citation>
    <scope>NUCLEOTIDE SEQUENCE [LARGE SCALE GENOMIC DNA]</scope>
    <source>
        <strain evidence="2 3">JCM 4677</strain>
    </source>
</reference>
<dbReference type="AlphaFoldDB" id="A0A7G1PFX2"/>
<dbReference type="Proteomes" id="UP000516444">
    <property type="component" value="Chromosome"/>
</dbReference>
<protein>
    <submittedName>
        <fullName evidence="2">Uncharacterized protein</fullName>
    </submittedName>
</protein>